<feature type="non-terminal residue" evidence="2">
    <location>
        <position position="57"/>
    </location>
</feature>
<dbReference type="InterPro" id="IPR002735">
    <property type="entry name" value="Transl_init_fac_IF2/IF5_dom"/>
</dbReference>
<keyword evidence="3" id="KW-1185">Reference proteome</keyword>
<proteinExistence type="predicted"/>
<name>A0A059EXC6_9MICR</name>
<evidence type="ECO:0000313" key="2">
    <source>
        <dbReference type="EMBL" id="KCZ79409.1"/>
    </source>
</evidence>
<dbReference type="AlphaFoldDB" id="A0A059EXC6"/>
<dbReference type="OrthoDB" id="10355359at2759"/>
<dbReference type="Proteomes" id="UP000030655">
    <property type="component" value="Unassembled WGS sequence"/>
</dbReference>
<dbReference type="GO" id="GO:0003743">
    <property type="term" value="F:translation initiation factor activity"/>
    <property type="evidence" value="ECO:0007669"/>
    <property type="project" value="InterPro"/>
</dbReference>
<accession>A0A059EXC6</accession>
<dbReference type="Gene3D" id="3.30.30.170">
    <property type="match status" value="1"/>
</dbReference>
<organism evidence="2 3">
    <name type="scientific">Anncaliia algerae PRA339</name>
    <dbReference type="NCBI Taxonomy" id="1288291"/>
    <lineage>
        <taxon>Eukaryota</taxon>
        <taxon>Fungi</taxon>
        <taxon>Fungi incertae sedis</taxon>
        <taxon>Microsporidia</taxon>
        <taxon>Tubulinosematoidea</taxon>
        <taxon>Tubulinosematidae</taxon>
        <taxon>Anncaliia</taxon>
    </lineage>
</organism>
<dbReference type="VEuPathDB" id="MicrosporidiaDB:H312_03208"/>
<evidence type="ECO:0000313" key="3">
    <source>
        <dbReference type="Proteomes" id="UP000030655"/>
    </source>
</evidence>
<dbReference type="HOGENOM" id="CLU_3001871_0_0_1"/>
<feature type="domain" description="Translation initiation factor IF2/IF5" evidence="1">
    <location>
        <begin position="16"/>
        <end position="56"/>
    </location>
</feature>
<dbReference type="EMBL" id="KK365282">
    <property type="protein sequence ID" value="KCZ79409.1"/>
    <property type="molecule type" value="Genomic_DNA"/>
</dbReference>
<dbReference type="Pfam" id="PF01873">
    <property type="entry name" value="eIF-5_eIF-2B"/>
    <property type="match status" value="1"/>
</dbReference>
<reference evidence="3" key="1">
    <citation type="submission" date="2013-02" db="EMBL/GenBank/DDBJ databases">
        <authorList>
            <consortium name="The Broad Institute Genome Sequencing Platform"/>
            <person name="Cuomo C."/>
            <person name="Becnel J."/>
            <person name="Sanscrainte N."/>
            <person name="Walker B."/>
            <person name="Young S.K."/>
            <person name="Zeng Q."/>
            <person name="Gargeya S."/>
            <person name="Fitzgerald M."/>
            <person name="Haas B."/>
            <person name="Abouelleil A."/>
            <person name="Alvarado L."/>
            <person name="Arachchi H.M."/>
            <person name="Berlin A.M."/>
            <person name="Chapman S.B."/>
            <person name="Dewar J."/>
            <person name="Goldberg J."/>
            <person name="Griggs A."/>
            <person name="Gujja S."/>
            <person name="Hansen M."/>
            <person name="Howarth C."/>
            <person name="Imamovic A."/>
            <person name="Larimer J."/>
            <person name="McCowan C."/>
            <person name="Murphy C."/>
            <person name="Neiman D."/>
            <person name="Pearson M."/>
            <person name="Priest M."/>
            <person name="Roberts A."/>
            <person name="Saif S."/>
            <person name="Shea T."/>
            <person name="Sisk P."/>
            <person name="Sykes S."/>
            <person name="Wortman J."/>
            <person name="Nusbaum C."/>
            <person name="Birren B."/>
        </authorList>
    </citation>
    <scope>NUCLEOTIDE SEQUENCE [LARGE SCALE GENOMIC DNA]</scope>
    <source>
        <strain evidence="3">PRA339</strain>
    </source>
</reference>
<gene>
    <name evidence="2" type="ORF">H312_03208</name>
</gene>
<evidence type="ECO:0000259" key="1">
    <source>
        <dbReference type="Pfam" id="PF01873"/>
    </source>
</evidence>
<protein>
    <recommendedName>
        <fullName evidence="1">Translation initiation factor IF2/IF5 domain-containing protein</fullName>
    </recommendedName>
</protein>
<sequence>MLHRDLVKKTLDIKSTIEWMLEKKYINEFQNCHKCSNEQMRIKFKDELYFFKCTKCD</sequence>
<reference evidence="2 3" key="2">
    <citation type="submission" date="2014-03" db="EMBL/GenBank/DDBJ databases">
        <title>The Genome Sequence of Anncaliia algerae insect isolate PRA339.</title>
        <authorList>
            <consortium name="The Broad Institute Genome Sequencing Platform"/>
            <consortium name="The Broad Institute Genome Sequencing Center for Infectious Disease"/>
            <person name="Cuomo C."/>
            <person name="Becnel J."/>
            <person name="Sanscrainte N."/>
            <person name="Walker B."/>
            <person name="Young S.K."/>
            <person name="Zeng Q."/>
            <person name="Gargeya S."/>
            <person name="Fitzgerald M."/>
            <person name="Haas B."/>
            <person name="Abouelleil A."/>
            <person name="Alvarado L."/>
            <person name="Arachchi H.M."/>
            <person name="Berlin A.M."/>
            <person name="Chapman S.B."/>
            <person name="Dewar J."/>
            <person name="Goldberg J."/>
            <person name="Griggs A."/>
            <person name="Gujja S."/>
            <person name="Hansen M."/>
            <person name="Howarth C."/>
            <person name="Imamovic A."/>
            <person name="Larimer J."/>
            <person name="McCowan C."/>
            <person name="Murphy C."/>
            <person name="Neiman D."/>
            <person name="Pearson M."/>
            <person name="Priest M."/>
            <person name="Roberts A."/>
            <person name="Saif S."/>
            <person name="Shea T."/>
            <person name="Sisk P."/>
            <person name="Sykes S."/>
            <person name="Wortman J."/>
            <person name="Nusbaum C."/>
            <person name="Birren B."/>
        </authorList>
    </citation>
    <scope>NUCLEOTIDE SEQUENCE [LARGE SCALE GENOMIC DNA]</scope>
    <source>
        <strain evidence="2 3">PRA339</strain>
    </source>
</reference>